<evidence type="ECO:0000256" key="4">
    <source>
        <dbReference type="NCBIfam" id="TIGR01228"/>
    </source>
</evidence>
<dbReference type="PIRSF" id="PIRSF001423">
    <property type="entry name" value="Urocanate_hydrat"/>
    <property type="match status" value="1"/>
</dbReference>
<evidence type="ECO:0000313" key="8">
    <source>
        <dbReference type="EMBL" id="VEH69519.1"/>
    </source>
</evidence>
<name>A0A448MWQ5_9ACTN</name>
<evidence type="ECO:0000259" key="7">
    <source>
        <dbReference type="Pfam" id="PF17392"/>
    </source>
</evidence>
<feature type="domain" description="Urocanase N-terminal" evidence="6">
    <location>
        <begin position="3"/>
        <end position="126"/>
    </location>
</feature>
<dbReference type="EMBL" id="LR134406">
    <property type="protein sequence ID" value="VEH69519.1"/>
    <property type="molecule type" value="Genomic_DNA"/>
</dbReference>
<keyword evidence="2" id="KW-0520">NAD</keyword>
<evidence type="ECO:0000259" key="5">
    <source>
        <dbReference type="Pfam" id="PF01175"/>
    </source>
</evidence>
<evidence type="ECO:0000259" key="6">
    <source>
        <dbReference type="Pfam" id="PF17391"/>
    </source>
</evidence>
<dbReference type="UniPathway" id="UPA00379">
    <property type="reaction ID" value="UER00550"/>
</dbReference>
<gene>
    <name evidence="8" type="primary">hutU</name>
    <name evidence="8" type="ORF">NCTC12967_00789</name>
</gene>
<dbReference type="GeneID" id="64406272"/>
<dbReference type="EC" id="4.2.1.49" evidence="4"/>
<dbReference type="InterPro" id="IPR023637">
    <property type="entry name" value="Urocanase-like"/>
</dbReference>
<comment type="cofactor">
    <cofactor evidence="1">
        <name>NAD(+)</name>
        <dbReference type="ChEBI" id="CHEBI:57540"/>
    </cofactor>
</comment>
<dbReference type="GO" id="GO:0016153">
    <property type="term" value="F:urocanate hydratase activity"/>
    <property type="evidence" value="ECO:0007669"/>
    <property type="project" value="UniProtKB-UniRule"/>
</dbReference>
<dbReference type="SUPFAM" id="SSF111326">
    <property type="entry name" value="Urocanase"/>
    <property type="match status" value="1"/>
</dbReference>
<keyword evidence="9" id="KW-1185">Reference proteome</keyword>
<dbReference type="InterPro" id="IPR036190">
    <property type="entry name" value="Urocanase_sf"/>
</dbReference>
<dbReference type="Pfam" id="PF17391">
    <property type="entry name" value="Urocanase_N"/>
    <property type="match status" value="1"/>
</dbReference>
<dbReference type="Proteomes" id="UP000273044">
    <property type="component" value="Chromosome"/>
</dbReference>
<evidence type="ECO:0000256" key="2">
    <source>
        <dbReference type="ARBA" id="ARBA00023027"/>
    </source>
</evidence>
<dbReference type="Gene3D" id="3.40.1770.10">
    <property type="entry name" value="Urocanase superfamily"/>
    <property type="match status" value="1"/>
</dbReference>
<feature type="domain" description="Urocanase C-terminal" evidence="7">
    <location>
        <begin position="347"/>
        <end position="541"/>
    </location>
</feature>
<dbReference type="PANTHER" id="PTHR12216">
    <property type="entry name" value="UROCANATE HYDRATASE"/>
    <property type="match status" value="1"/>
</dbReference>
<dbReference type="NCBIfam" id="NF003820">
    <property type="entry name" value="PRK05414.1"/>
    <property type="match status" value="1"/>
</dbReference>
<dbReference type="GO" id="GO:0019556">
    <property type="term" value="P:L-histidine catabolic process to glutamate and formamide"/>
    <property type="evidence" value="ECO:0007669"/>
    <property type="project" value="UniProtKB-UniPathway"/>
</dbReference>
<protein>
    <recommendedName>
        <fullName evidence="4">Urocanate hydratase</fullName>
        <ecNumber evidence="4">4.2.1.49</ecNumber>
    </recommendedName>
</protein>
<dbReference type="RefSeq" id="WP_073970063.1">
    <property type="nucleotide sequence ID" value="NZ_LR134406.1"/>
</dbReference>
<dbReference type="Pfam" id="PF17392">
    <property type="entry name" value="Urocanase_C"/>
    <property type="match status" value="1"/>
</dbReference>
<feature type="domain" description="Urocanase Rossmann-like" evidence="5">
    <location>
        <begin position="130"/>
        <end position="344"/>
    </location>
</feature>
<dbReference type="AlphaFoldDB" id="A0A448MWQ5"/>
<dbReference type="Pfam" id="PF01175">
    <property type="entry name" value="Urocanase"/>
    <property type="match status" value="1"/>
</dbReference>
<accession>A0A448MWQ5</accession>
<keyword evidence="3 8" id="KW-0456">Lyase</keyword>
<dbReference type="InterPro" id="IPR038364">
    <property type="entry name" value="Urocanase_central_sf"/>
</dbReference>
<reference evidence="8 9" key="1">
    <citation type="submission" date="2018-12" db="EMBL/GenBank/DDBJ databases">
        <authorList>
            <consortium name="Pathogen Informatics"/>
        </authorList>
    </citation>
    <scope>NUCLEOTIDE SEQUENCE [LARGE SCALE GENOMIC DNA]</scope>
    <source>
        <strain evidence="8 9">NCTC12967</strain>
    </source>
</reference>
<proteinExistence type="predicted"/>
<dbReference type="Gene3D" id="3.40.50.10730">
    <property type="entry name" value="Urocanase like domains"/>
    <property type="match status" value="1"/>
</dbReference>
<dbReference type="NCBIfam" id="TIGR01228">
    <property type="entry name" value="hutU"/>
    <property type="match status" value="1"/>
</dbReference>
<dbReference type="InterPro" id="IPR035085">
    <property type="entry name" value="Urocanase_Rossmann-like"/>
</dbReference>
<evidence type="ECO:0000256" key="1">
    <source>
        <dbReference type="ARBA" id="ARBA00001911"/>
    </source>
</evidence>
<sequence length="558" mass="60052">MTVTARRGTELRCRNWRAEALLRLLENVLEVGERPEELVVYASIGKAVKDWDAYRRIVYALQHLREDQTLVLQTGRPVAVLNTHTAAPMVVSAVNNTVGNWATEERFYSRLAEHKTIWGGLTAAAWQYIGRQGVLGGTYELLRAALEKHFREPAAPHRWVLTAGLGGMGSSQPISARMLELSTLVVEADPAKLAKLRAAGGIDLVIDDLDGALATISAAITERRPVAVGLLGNAADVFPAVVASGARPDVVTDQTAAHDARYGYLPSGYTLESWAEARETDPEKVERDARASMAAQVRAMLALGQRGSVVFENGNNLRVQASHVLGEAERQRVFAEIPGFMEGYLRPLFSRGIGPFRWLILSGDDNDLTVVDDLAATMFPERPEIARWIDLARHHIPAQGLPARSCWLGYGERSALALAVNEAVADGRISAPVAFSRDHLDAAGMTHPRIGTEGMRDDSDGVTDWPILDAMLLASGGADLVAVHSGGGGYSGWMQSAGVTVVADGTEAAATRIRQALDLDSGLGVIRHATAGYEDALDAVQRSHEPGAHGAPLNLIRN</sequence>
<dbReference type="GO" id="GO:0019557">
    <property type="term" value="P:L-histidine catabolic process to glutamate and formate"/>
    <property type="evidence" value="ECO:0007669"/>
    <property type="project" value="UniProtKB-UniPathway"/>
</dbReference>
<organism evidence="8 9">
    <name type="scientific">Arachnia propionica</name>
    <dbReference type="NCBI Taxonomy" id="1750"/>
    <lineage>
        <taxon>Bacteria</taxon>
        <taxon>Bacillati</taxon>
        <taxon>Actinomycetota</taxon>
        <taxon>Actinomycetes</taxon>
        <taxon>Propionibacteriales</taxon>
        <taxon>Propionibacteriaceae</taxon>
        <taxon>Arachnia</taxon>
    </lineage>
</organism>
<evidence type="ECO:0000256" key="3">
    <source>
        <dbReference type="ARBA" id="ARBA00023239"/>
    </source>
</evidence>
<evidence type="ECO:0000313" key="9">
    <source>
        <dbReference type="Proteomes" id="UP000273044"/>
    </source>
</evidence>
<dbReference type="InterPro" id="IPR035400">
    <property type="entry name" value="Urocanase_N"/>
</dbReference>
<dbReference type="PANTHER" id="PTHR12216:SF4">
    <property type="entry name" value="UROCANATE HYDRATASE"/>
    <property type="match status" value="1"/>
</dbReference>
<dbReference type="InterPro" id="IPR035401">
    <property type="entry name" value="Urocanase_C"/>
</dbReference>